<dbReference type="GO" id="GO:0016853">
    <property type="term" value="F:isomerase activity"/>
    <property type="evidence" value="ECO:0007669"/>
    <property type="project" value="UniProtKB-KW"/>
</dbReference>
<dbReference type="EMBL" id="NBXA01000033">
    <property type="protein sequence ID" value="RFA06994.1"/>
    <property type="molecule type" value="Genomic_DNA"/>
</dbReference>
<comment type="similarity">
    <text evidence="1">Belongs to the 4-oxalocrotonate tautomerase family.</text>
</comment>
<accession>A0A3E0VB02</accession>
<dbReference type="PANTHER" id="PTHR35530">
    <property type="entry name" value="TAUTOMERASE-RELATED"/>
    <property type="match status" value="1"/>
</dbReference>
<name>A0A3E0VB02_9MICO</name>
<dbReference type="InterPro" id="IPR004370">
    <property type="entry name" value="4-OT-like_dom"/>
</dbReference>
<dbReference type="RefSeq" id="WP_116284525.1">
    <property type="nucleotide sequence ID" value="NZ_NBXA01000033.1"/>
</dbReference>
<dbReference type="Pfam" id="PF01361">
    <property type="entry name" value="Tautomerase"/>
    <property type="match status" value="1"/>
</dbReference>
<evidence type="ECO:0000259" key="3">
    <source>
        <dbReference type="Pfam" id="PF01361"/>
    </source>
</evidence>
<feature type="domain" description="4-oxalocrotonate tautomerase-like" evidence="3">
    <location>
        <begin position="2"/>
        <end position="56"/>
    </location>
</feature>
<dbReference type="Proteomes" id="UP000256709">
    <property type="component" value="Unassembled WGS sequence"/>
</dbReference>
<dbReference type="OrthoDB" id="4965437at2"/>
<gene>
    <name evidence="4" type="ORF">B7R21_17365</name>
</gene>
<evidence type="ECO:0000313" key="5">
    <source>
        <dbReference type="Proteomes" id="UP000256709"/>
    </source>
</evidence>
<comment type="caution">
    <text evidence="4">The sequence shown here is derived from an EMBL/GenBank/DDBJ whole genome shotgun (WGS) entry which is preliminary data.</text>
</comment>
<dbReference type="InterPro" id="IPR014347">
    <property type="entry name" value="Tautomerase/MIF_sf"/>
</dbReference>
<keyword evidence="2" id="KW-0413">Isomerase</keyword>
<evidence type="ECO:0000256" key="2">
    <source>
        <dbReference type="ARBA" id="ARBA00023235"/>
    </source>
</evidence>
<organism evidence="4 5">
    <name type="scientific">Subtercola boreus</name>
    <dbReference type="NCBI Taxonomy" id="120213"/>
    <lineage>
        <taxon>Bacteria</taxon>
        <taxon>Bacillati</taxon>
        <taxon>Actinomycetota</taxon>
        <taxon>Actinomycetes</taxon>
        <taxon>Micrococcales</taxon>
        <taxon>Microbacteriaceae</taxon>
        <taxon>Subtercola</taxon>
    </lineage>
</organism>
<reference evidence="4 5" key="1">
    <citation type="submission" date="2017-04" db="EMBL/GenBank/DDBJ databases">
        <title>Comparative genome analysis of Subtercola boreus.</title>
        <authorList>
            <person name="Cho Y.-J."/>
            <person name="Cho A."/>
            <person name="Kim O.-S."/>
            <person name="Lee J.-I."/>
        </authorList>
    </citation>
    <scope>NUCLEOTIDE SEQUENCE [LARGE SCALE GENOMIC DNA]</scope>
    <source>
        <strain evidence="4 5">P27444</strain>
    </source>
</reference>
<dbReference type="SUPFAM" id="SSF55331">
    <property type="entry name" value="Tautomerase/MIF"/>
    <property type="match status" value="1"/>
</dbReference>
<evidence type="ECO:0000313" key="4">
    <source>
        <dbReference type="EMBL" id="RFA06994.1"/>
    </source>
</evidence>
<dbReference type="Gene3D" id="3.30.429.10">
    <property type="entry name" value="Macrophage Migration Inhibitory Factor"/>
    <property type="match status" value="1"/>
</dbReference>
<dbReference type="AlphaFoldDB" id="A0A3E0VB02"/>
<evidence type="ECO:0000256" key="1">
    <source>
        <dbReference type="ARBA" id="ARBA00006723"/>
    </source>
</evidence>
<dbReference type="PANTHER" id="PTHR35530:SF1">
    <property type="entry name" value="2-HYDROXYMUCONATE TAUTOMERASE"/>
    <property type="match status" value="1"/>
</dbReference>
<protein>
    <recommendedName>
        <fullName evidence="3">4-oxalocrotonate tautomerase-like domain-containing protein</fullName>
    </recommendedName>
</protein>
<sequence>MPTITIQMFIGRTRDQKARLACAITDAVAGTLGVDGDLVRITIVEVAKDNVARGGRLADDPATSAG</sequence>
<proteinExistence type="inferred from homology"/>